<comment type="caution">
    <text evidence="2">The sequence shown here is derived from an EMBL/GenBank/DDBJ whole genome shotgun (WGS) entry which is preliminary data.</text>
</comment>
<evidence type="ECO:0000256" key="1">
    <source>
        <dbReference type="SAM" id="MobiDB-lite"/>
    </source>
</evidence>
<keyword evidence="3" id="KW-1185">Reference proteome</keyword>
<dbReference type="PATRIC" id="fig|595434.4.peg.1336"/>
<accession>A0A0J1BJA1</accession>
<proteinExistence type="predicted"/>
<protein>
    <submittedName>
        <fullName evidence="2">Uncharacterized protein</fullName>
    </submittedName>
</protein>
<feature type="region of interest" description="Disordered" evidence="1">
    <location>
        <begin position="1"/>
        <end position="50"/>
    </location>
</feature>
<name>A0A0J1BJA1_RHOIS</name>
<gene>
    <name evidence="2" type="ORF">RISK_001391</name>
</gene>
<dbReference type="Proteomes" id="UP000036367">
    <property type="component" value="Unassembled WGS sequence"/>
</dbReference>
<sequence length="50" mass="5690">MSFESEPTCWPHRETTHDYKRVASDAKTSKPPADDNCRKNGPRDSMGKHS</sequence>
<dbReference type="AlphaFoldDB" id="A0A0J1BJA1"/>
<feature type="compositionally biased region" description="Basic and acidic residues" evidence="1">
    <location>
        <begin position="11"/>
        <end position="50"/>
    </location>
</feature>
<organism evidence="2 3">
    <name type="scientific">Rhodopirellula islandica</name>
    <dbReference type="NCBI Taxonomy" id="595434"/>
    <lineage>
        <taxon>Bacteria</taxon>
        <taxon>Pseudomonadati</taxon>
        <taxon>Planctomycetota</taxon>
        <taxon>Planctomycetia</taxon>
        <taxon>Pirellulales</taxon>
        <taxon>Pirellulaceae</taxon>
        <taxon>Rhodopirellula</taxon>
    </lineage>
</organism>
<evidence type="ECO:0000313" key="2">
    <source>
        <dbReference type="EMBL" id="KLU06636.1"/>
    </source>
</evidence>
<dbReference type="EMBL" id="LECT01000014">
    <property type="protein sequence ID" value="KLU06636.1"/>
    <property type="molecule type" value="Genomic_DNA"/>
</dbReference>
<reference evidence="2" key="1">
    <citation type="submission" date="2015-05" db="EMBL/GenBank/DDBJ databases">
        <title>Permanent draft genome of Rhodopirellula islandicus K833.</title>
        <authorList>
            <person name="Kizina J."/>
            <person name="Richter M."/>
            <person name="Glockner F.O."/>
            <person name="Harder J."/>
        </authorList>
    </citation>
    <scope>NUCLEOTIDE SEQUENCE [LARGE SCALE GENOMIC DNA]</scope>
    <source>
        <strain evidence="2">K833</strain>
    </source>
</reference>
<evidence type="ECO:0000313" key="3">
    <source>
        <dbReference type="Proteomes" id="UP000036367"/>
    </source>
</evidence>